<keyword evidence="7 8" id="KW-0472">Membrane</keyword>
<feature type="transmembrane region" description="Helical" evidence="8">
    <location>
        <begin position="340"/>
        <end position="356"/>
    </location>
</feature>
<dbReference type="SUPFAM" id="SSF82693">
    <property type="entry name" value="Multidrug efflux transporter AcrB pore domain, PN1, PN2, PC1 and PC2 subdomains"/>
    <property type="match status" value="2"/>
</dbReference>
<feature type="transmembrane region" description="Helical" evidence="8">
    <location>
        <begin position="992"/>
        <end position="1015"/>
    </location>
</feature>
<dbReference type="Gene3D" id="3.30.2090.10">
    <property type="entry name" value="Multidrug efflux transporter AcrB TolC docking domain, DN and DC subdomains"/>
    <property type="match status" value="2"/>
</dbReference>
<keyword evidence="4" id="KW-1003">Cell membrane</keyword>
<dbReference type="GO" id="GO:0005886">
    <property type="term" value="C:plasma membrane"/>
    <property type="evidence" value="ECO:0007669"/>
    <property type="project" value="UniProtKB-SubCell"/>
</dbReference>
<feature type="transmembrane region" description="Helical" evidence="8">
    <location>
        <begin position="438"/>
        <end position="458"/>
    </location>
</feature>
<evidence type="ECO:0000256" key="8">
    <source>
        <dbReference type="SAM" id="Phobius"/>
    </source>
</evidence>
<feature type="transmembrane region" description="Helical" evidence="8">
    <location>
        <begin position="470"/>
        <end position="497"/>
    </location>
</feature>
<evidence type="ECO:0000256" key="4">
    <source>
        <dbReference type="ARBA" id="ARBA00022475"/>
    </source>
</evidence>
<dbReference type="Gene3D" id="1.20.1640.10">
    <property type="entry name" value="Multidrug efflux transporter AcrB transmembrane domain"/>
    <property type="match status" value="2"/>
</dbReference>
<dbReference type="PANTHER" id="PTHR32063:SF24">
    <property type="entry name" value="CATION EFFLUX SYSTEM (ACRB_ACRD_ACRF FAMILY)"/>
    <property type="match status" value="1"/>
</dbReference>
<evidence type="ECO:0000256" key="1">
    <source>
        <dbReference type="ARBA" id="ARBA00004651"/>
    </source>
</evidence>
<dbReference type="GO" id="GO:0008324">
    <property type="term" value="F:monoatomic cation transmembrane transporter activity"/>
    <property type="evidence" value="ECO:0007669"/>
    <property type="project" value="InterPro"/>
</dbReference>
<feature type="transmembrane region" description="Helical" evidence="8">
    <location>
        <begin position="863"/>
        <end position="882"/>
    </location>
</feature>
<feature type="transmembrane region" description="Helical" evidence="8">
    <location>
        <begin position="919"/>
        <end position="940"/>
    </location>
</feature>
<keyword evidence="5 8" id="KW-0812">Transmembrane</keyword>
<dbReference type="RefSeq" id="WP_121669447.1">
    <property type="nucleotide sequence ID" value="NZ_CP033019.1"/>
</dbReference>
<dbReference type="InterPro" id="IPR004763">
    <property type="entry name" value="CusA-like"/>
</dbReference>
<feature type="transmembrane region" description="Helical" evidence="8">
    <location>
        <begin position="889"/>
        <end position="913"/>
    </location>
</feature>
<keyword evidence="6 8" id="KW-1133">Transmembrane helix</keyword>
<feature type="transmembrane region" description="Helical" evidence="8">
    <location>
        <begin position="528"/>
        <end position="548"/>
    </location>
</feature>
<comment type="similarity">
    <text evidence="2">Belongs to the resistance-nodulation-cell division (RND) (TC 2.A.6) family.</text>
</comment>
<feature type="transmembrane region" description="Helical" evidence="8">
    <location>
        <begin position="12"/>
        <end position="31"/>
    </location>
</feature>
<keyword evidence="10" id="KW-1185">Reference proteome</keyword>
<dbReference type="SUPFAM" id="SSF82714">
    <property type="entry name" value="Multidrug efflux transporter AcrB TolC docking domain, DN and DC subdomains"/>
    <property type="match status" value="2"/>
</dbReference>
<dbReference type="AlphaFoldDB" id="A0A3G2E9E9"/>
<comment type="subcellular location">
    <subcellularLocation>
        <location evidence="1">Cell membrane</location>
        <topology evidence="1">Multi-pass membrane protein</topology>
    </subcellularLocation>
</comment>
<dbReference type="PANTHER" id="PTHR32063">
    <property type="match status" value="1"/>
</dbReference>
<evidence type="ECO:0000313" key="10">
    <source>
        <dbReference type="Proteomes" id="UP000279594"/>
    </source>
</evidence>
<dbReference type="Proteomes" id="UP000279594">
    <property type="component" value="Chromosome"/>
</dbReference>
<dbReference type="PRINTS" id="PR00702">
    <property type="entry name" value="ACRIFLAVINRP"/>
</dbReference>
<evidence type="ECO:0000256" key="3">
    <source>
        <dbReference type="ARBA" id="ARBA00022448"/>
    </source>
</evidence>
<proteinExistence type="inferred from homology"/>
<organism evidence="9 10">
    <name type="scientific">Janthinobacterium agaricidamnosum</name>
    <dbReference type="NCBI Taxonomy" id="55508"/>
    <lineage>
        <taxon>Bacteria</taxon>
        <taxon>Pseudomonadati</taxon>
        <taxon>Pseudomonadota</taxon>
        <taxon>Betaproteobacteria</taxon>
        <taxon>Burkholderiales</taxon>
        <taxon>Oxalobacteraceae</taxon>
        <taxon>Janthinobacterium</taxon>
    </lineage>
</organism>
<dbReference type="Gene3D" id="3.30.70.1320">
    <property type="entry name" value="Multidrug efflux transporter AcrB pore domain like"/>
    <property type="match status" value="1"/>
</dbReference>
<protein>
    <submittedName>
        <fullName evidence="9">Efflux RND transporter permease subunit</fullName>
    </submittedName>
</protein>
<feature type="transmembrane region" description="Helical" evidence="8">
    <location>
        <begin position="392"/>
        <end position="417"/>
    </location>
</feature>
<dbReference type="Gene3D" id="3.30.70.1440">
    <property type="entry name" value="Multidrug efflux transporter AcrB pore domain"/>
    <property type="match status" value="1"/>
</dbReference>
<evidence type="ECO:0000313" key="9">
    <source>
        <dbReference type="EMBL" id="AYM76552.1"/>
    </source>
</evidence>
<evidence type="ECO:0000256" key="2">
    <source>
        <dbReference type="ARBA" id="ARBA00010942"/>
    </source>
</evidence>
<name>A0A3G2E9E9_9BURK</name>
<feature type="transmembrane region" description="Helical" evidence="8">
    <location>
        <begin position="961"/>
        <end position="980"/>
    </location>
</feature>
<dbReference type="Pfam" id="PF00873">
    <property type="entry name" value="ACR_tran"/>
    <property type="match status" value="1"/>
</dbReference>
<dbReference type="EMBL" id="CP033019">
    <property type="protein sequence ID" value="AYM76552.1"/>
    <property type="molecule type" value="Genomic_DNA"/>
</dbReference>
<accession>A0A3G2E9E9</accession>
<dbReference type="SUPFAM" id="SSF82866">
    <property type="entry name" value="Multidrug efflux transporter AcrB transmembrane domain"/>
    <property type="match status" value="2"/>
</dbReference>
<evidence type="ECO:0000256" key="5">
    <source>
        <dbReference type="ARBA" id="ARBA00022692"/>
    </source>
</evidence>
<dbReference type="GO" id="GO:0042910">
    <property type="term" value="F:xenobiotic transmembrane transporter activity"/>
    <property type="evidence" value="ECO:0007669"/>
    <property type="project" value="TreeGrafter"/>
</dbReference>
<dbReference type="InterPro" id="IPR027463">
    <property type="entry name" value="AcrB_DN_DC_subdom"/>
</dbReference>
<dbReference type="InterPro" id="IPR001036">
    <property type="entry name" value="Acrflvin-R"/>
</dbReference>
<evidence type="ECO:0000256" key="6">
    <source>
        <dbReference type="ARBA" id="ARBA00022989"/>
    </source>
</evidence>
<gene>
    <name evidence="9" type="ORF">D9M09_12660</name>
</gene>
<dbReference type="NCBIfam" id="TIGR00914">
    <property type="entry name" value="2A0601"/>
    <property type="match status" value="1"/>
</dbReference>
<dbReference type="Gene3D" id="3.30.70.1430">
    <property type="entry name" value="Multidrug efflux transporter AcrB pore domain"/>
    <property type="match status" value="2"/>
</dbReference>
<feature type="transmembrane region" description="Helical" evidence="8">
    <location>
        <begin position="363"/>
        <end position="380"/>
    </location>
</feature>
<reference evidence="9 10" key="1">
    <citation type="submission" date="2018-10" db="EMBL/GenBank/DDBJ databases">
        <title>Effects of UV and annual dynamics of microbial communities in freshwater RAS systems.</title>
        <authorList>
            <person name="Bekkelund A.K."/>
            <person name="Hansen B.R."/>
            <person name="Stokken H."/>
            <person name="Eriksen B.F."/>
            <person name="Kashulin N.A."/>
        </authorList>
    </citation>
    <scope>NUCLEOTIDE SEQUENCE [LARGE SCALE GENOMIC DNA]</scope>
    <source>
        <strain evidence="9 10">BHSEK</strain>
    </source>
</reference>
<evidence type="ECO:0000256" key="7">
    <source>
        <dbReference type="ARBA" id="ARBA00023136"/>
    </source>
</evidence>
<keyword evidence="3" id="KW-0813">Transport</keyword>
<sequence length="1030" mass="111831">MLNTIVDVSLRYKVLVIVAFVIVIIFGIKTWRDLPVDAFPDVTPVQVNIYTESPGLAAEDVEKLLTTPIETSMAGLAGVEAIRSVSLFGLSYVSVNFKDDVDTYFARRLVSEKLLEAKQRIPEGYGEPTLGANSSGLGQVFWYTVESADQSMSTMDLRTLQDWNVRLKLRTAAGVDDVTSWGGDEKQYQVLINPNQLIKYGISLKAVMETLTANNRQVGGQYLNIGQEQYLVRGLGLVASVKDIGSVVLATRNGTPVYVRDIAEVKEGPSLRSGAVTKDGKEVVLGTALQRIGENAKVVVEGVKEKLKVVQQGLPKGVSIKPIYDRTELVDKAVATAERALIEGSILVALILFLFLGEIRSALVVIVTLPLAMLISFILMKQWGLSANLMSLAGLAVGIGMMVDGAVVLVENGFRLLSHQGGKSVNKTHIILEAAREVMNPVAFAILIIIVVFLPLFSLTGLEGKMFKPMALAITFAMIGSLVLTLTLVPVLSALILKPKQEKDTFVVRHAKRLYLPLLDWALERKKLVVSVAVVALLASFALVPFLGKEFMPSLQEGTIMFRVSSIPSTSLDESIRISQQLEKTLKTFPQTDSAIAMIGRAEKGDTADVNYMELLVNLKPQATWPEKINVPTLAKTMQEKLEKAAPSSVISATQPIQMRVEELISGVRATLALKLYGEDLNTLDRLSGQLKGVLDKVPGVADLSLEANKGKPQLVINVNRDAAARYGINANDILDVVQAGIGGKAVSTVIEGTRRFDIQVWLAPEFRNSVQSISVIPIRTESGALVPLSDVATIELDEGYSFVRREQLQRYAVIQMDVKGRDVDSFVKEASAKIAQQVKLPEGYVIEWGGAFENQQRAMTKLAIIVPLTIGLIFILLYTAFNSLTYATLIIANVPFATIGGVVGLFITGQYLSVPSAIGFIAVFGVAMLNGIVLVTFLNDQREQGMSIRDAVRQGAALRLRPVLMTASIAIFGLVPMLLSSGVGAETQRPLATVVVGGLFTSTALTLLLLPLLYEWVENRKQRKALSAT</sequence>